<reference evidence="4" key="1">
    <citation type="submission" date="2020-05" db="EMBL/GenBank/DDBJ databases">
        <authorList>
            <person name="Chiriac C."/>
            <person name="Salcher M."/>
            <person name="Ghai R."/>
            <person name="Kavagutti S V."/>
        </authorList>
    </citation>
    <scope>NUCLEOTIDE SEQUENCE</scope>
</reference>
<dbReference type="InterPro" id="IPR023620">
    <property type="entry name" value="SmpB"/>
</dbReference>
<keyword evidence="2" id="KW-0694">RNA-binding</keyword>
<dbReference type="CDD" id="cd09294">
    <property type="entry name" value="SmpB"/>
    <property type="match status" value="1"/>
</dbReference>
<dbReference type="HAMAP" id="MF_00023">
    <property type="entry name" value="SmpB"/>
    <property type="match status" value="1"/>
</dbReference>
<dbReference type="NCBIfam" id="NF003843">
    <property type="entry name" value="PRK05422.1"/>
    <property type="match status" value="1"/>
</dbReference>
<dbReference type="Gene3D" id="2.40.280.10">
    <property type="match status" value="1"/>
</dbReference>
<evidence type="ECO:0000256" key="2">
    <source>
        <dbReference type="ARBA" id="ARBA00022884"/>
    </source>
</evidence>
<keyword evidence="1" id="KW-0963">Cytoplasm</keyword>
<dbReference type="PANTHER" id="PTHR30308:SF2">
    <property type="entry name" value="SSRA-BINDING PROTEIN"/>
    <property type="match status" value="1"/>
</dbReference>
<feature type="compositionally biased region" description="Basic and acidic residues" evidence="3">
    <location>
        <begin position="1"/>
        <end position="16"/>
    </location>
</feature>
<dbReference type="NCBIfam" id="TIGR00086">
    <property type="entry name" value="smpB"/>
    <property type="match status" value="1"/>
</dbReference>
<evidence type="ECO:0000313" key="4">
    <source>
        <dbReference type="EMBL" id="CAB4566721.1"/>
    </source>
</evidence>
<gene>
    <name evidence="4" type="ORF">UFOPK1493_02137</name>
</gene>
<dbReference type="InterPro" id="IPR000037">
    <property type="entry name" value="SsrA-bd_prot"/>
</dbReference>
<dbReference type="GO" id="GO:0003723">
    <property type="term" value="F:RNA binding"/>
    <property type="evidence" value="ECO:0007669"/>
    <property type="project" value="UniProtKB-KW"/>
</dbReference>
<dbReference type="EMBL" id="CAEZSR010000079">
    <property type="protein sequence ID" value="CAB4566721.1"/>
    <property type="molecule type" value="Genomic_DNA"/>
</dbReference>
<dbReference type="GO" id="GO:0070930">
    <property type="term" value="P:trans-translation-dependent protein tagging"/>
    <property type="evidence" value="ECO:0007669"/>
    <property type="project" value="TreeGrafter"/>
</dbReference>
<proteinExistence type="inferred from homology"/>
<name>A0A6J6DRH1_9ZZZZ</name>
<protein>
    <submittedName>
        <fullName evidence="4">Unannotated protein</fullName>
    </submittedName>
</protein>
<dbReference type="Pfam" id="PF01668">
    <property type="entry name" value="SmpB"/>
    <property type="match status" value="1"/>
</dbReference>
<dbReference type="GO" id="GO:0005829">
    <property type="term" value="C:cytosol"/>
    <property type="evidence" value="ECO:0007669"/>
    <property type="project" value="TreeGrafter"/>
</dbReference>
<organism evidence="4">
    <name type="scientific">freshwater metagenome</name>
    <dbReference type="NCBI Taxonomy" id="449393"/>
    <lineage>
        <taxon>unclassified sequences</taxon>
        <taxon>metagenomes</taxon>
        <taxon>ecological metagenomes</taxon>
    </lineage>
</organism>
<dbReference type="PANTHER" id="PTHR30308">
    <property type="entry name" value="TMRNA-BINDING COMPONENT OF TRANS-TRANSLATION TAGGING COMPLEX"/>
    <property type="match status" value="1"/>
</dbReference>
<feature type="region of interest" description="Disordered" evidence="3">
    <location>
        <begin position="1"/>
        <end position="21"/>
    </location>
</feature>
<evidence type="ECO:0000256" key="1">
    <source>
        <dbReference type="ARBA" id="ARBA00022490"/>
    </source>
</evidence>
<dbReference type="AlphaFoldDB" id="A0A6J6DRH1"/>
<sequence>MAAKDRTATKGRDTRSGNRVIASNRRARHDYAIEDTIECGIVLQGSEVKACREGAVRLADAFARVIRGQVWLDGVHIPQYQFAHGIGAHDPDRARKLMLHRRQIDDLEQLVAQQHVSLVPLSLYFKDGRVKVELGVGKGRKRTDKRQAIAERDTMRELQRELGRRAKGALR</sequence>
<accession>A0A6J6DRH1</accession>
<dbReference type="SUPFAM" id="SSF74982">
    <property type="entry name" value="Small protein B (SmpB)"/>
    <property type="match status" value="1"/>
</dbReference>
<evidence type="ECO:0000256" key="3">
    <source>
        <dbReference type="SAM" id="MobiDB-lite"/>
    </source>
</evidence>